<organism evidence="2 3">
    <name type="scientific">Caenorhabditis angaria</name>
    <dbReference type="NCBI Taxonomy" id="860376"/>
    <lineage>
        <taxon>Eukaryota</taxon>
        <taxon>Metazoa</taxon>
        <taxon>Ecdysozoa</taxon>
        <taxon>Nematoda</taxon>
        <taxon>Chromadorea</taxon>
        <taxon>Rhabditida</taxon>
        <taxon>Rhabditina</taxon>
        <taxon>Rhabditomorpha</taxon>
        <taxon>Rhabditoidea</taxon>
        <taxon>Rhabditidae</taxon>
        <taxon>Peloderinae</taxon>
        <taxon>Caenorhabditis</taxon>
    </lineage>
</organism>
<evidence type="ECO:0000313" key="2">
    <source>
        <dbReference type="EMBL" id="CAI5439502.1"/>
    </source>
</evidence>
<keyword evidence="3" id="KW-1185">Reference proteome</keyword>
<feature type="compositionally biased region" description="Polar residues" evidence="1">
    <location>
        <begin position="290"/>
        <end position="299"/>
    </location>
</feature>
<evidence type="ECO:0000256" key="1">
    <source>
        <dbReference type="SAM" id="MobiDB-lite"/>
    </source>
</evidence>
<reference evidence="2" key="1">
    <citation type="submission" date="2022-11" db="EMBL/GenBank/DDBJ databases">
        <authorList>
            <person name="Kikuchi T."/>
        </authorList>
    </citation>
    <scope>NUCLEOTIDE SEQUENCE</scope>
    <source>
        <strain evidence="2">PS1010</strain>
    </source>
</reference>
<sequence length="662" mass="74089">MTDDARIKYSDIYCNSDREYANIWELCYSGRATRRNPGKLWITDPYTNNVTVSLPIQQPQQNLEPVKVQRTTGKTVAPKKAKKTASVERNRAKSLAPPKSVRTRAKAAPDSVAKPNSANEEIVNVPTASDVTRNRAKSNAPPKSAPVLTRSTSKEATDFDVSTTQAVRTSVRRRTKSAKAAPVSSRSDSKETSPQEDIVVPTASDVSRKRAKSAAPPKLAPVSSRSDAKVISPEDLLDVPTDFDVTPTPIVENPVRSRAKTVKAAPVSSRSASKESPPQEDIVDVPANSDAPSTPVVRTSTRSRAKSAKVRAAQSLSDLVAEANSTSSEEDLTDFRTSDSVQASPVHRTRSVSTKKTTSSESEPTASRNLSKTIKKEGEPATRKRSGSTLADQDSTGKRARTVVDEQESEEIQSSSSCHTTRSKAKPEQARFTFYEQISENAKNLKKTLKATNFDELAGELLIEKEKSKKKVQFKDEVVVVFDEVEEYEEEEERELEVVEHREGEHTDDDRQLMKFVIDAFRQNPEMFAEIENDMDMFSDWYNNEFLVGMENWVKFMNDPEGSGIEDRDKGKFIAEEQDDGTIVETPVEPYPVIFPLDIKERLRDRLYAEQERRAADIERNEAIAELKARNDRQRIFLLHQIRQRNAQANANNTNFFNNFPK</sequence>
<dbReference type="AlphaFoldDB" id="A0A9P1I714"/>
<gene>
    <name evidence="2" type="ORF">CAMP_LOCUS2139</name>
</gene>
<dbReference type="EMBL" id="CANHGI010000001">
    <property type="protein sequence ID" value="CAI5439502.1"/>
    <property type="molecule type" value="Genomic_DNA"/>
</dbReference>
<proteinExistence type="predicted"/>
<name>A0A9P1I714_9PELO</name>
<feature type="compositionally biased region" description="Low complexity" evidence="1">
    <location>
        <begin position="351"/>
        <end position="365"/>
    </location>
</feature>
<evidence type="ECO:0000313" key="3">
    <source>
        <dbReference type="Proteomes" id="UP001152747"/>
    </source>
</evidence>
<protein>
    <submittedName>
        <fullName evidence="2">Uncharacterized protein</fullName>
    </submittedName>
</protein>
<feature type="region of interest" description="Disordered" evidence="1">
    <location>
        <begin position="70"/>
        <end position="427"/>
    </location>
</feature>
<comment type="caution">
    <text evidence="2">The sequence shown here is derived from an EMBL/GenBank/DDBJ whole genome shotgun (WGS) entry which is preliminary data.</text>
</comment>
<accession>A0A9P1I714</accession>
<dbReference type="Proteomes" id="UP001152747">
    <property type="component" value="Unassembled WGS sequence"/>
</dbReference>